<feature type="region of interest" description="Disordered" evidence="5">
    <location>
        <begin position="158"/>
        <end position="203"/>
    </location>
</feature>
<dbReference type="EMBL" id="LR789606">
    <property type="protein sequence ID" value="CAB3265468.1"/>
    <property type="molecule type" value="mRNA"/>
</dbReference>
<feature type="compositionally biased region" description="Basic residues" evidence="5">
    <location>
        <begin position="190"/>
        <end position="203"/>
    </location>
</feature>
<gene>
    <name evidence="7" type="primary">Rbm18</name>
</gene>
<dbReference type="Pfam" id="PF00076">
    <property type="entry name" value="RRM_1"/>
    <property type="match status" value="1"/>
</dbReference>
<sequence>MTAKFTKAQQERVSEPLPLEREEKNPLKDDVDYRLWIGNMDPQLTEFYLLDLLKRCGKIKEFDFLFHKAGPLQGQNRGYSFVSYHSKEDALKAVSQLNGKQVLCKKLQVRWAHQQNHTQKNGPVNLNLKSDLVKNEAQPAKPDTRLTMIKSIEQKLNHMGQSSASPPLDGALHPALKQSKANAAAEAQRRTHPYRRGYNRRRR</sequence>
<evidence type="ECO:0000256" key="4">
    <source>
        <dbReference type="PROSITE-ProRule" id="PRU00176"/>
    </source>
</evidence>
<proteinExistence type="evidence at transcript level"/>
<dbReference type="SMART" id="SM00360">
    <property type="entry name" value="RRM"/>
    <property type="match status" value="1"/>
</dbReference>
<feature type="compositionally biased region" description="Basic and acidic residues" evidence="5">
    <location>
        <begin position="9"/>
        <end position="24"/>
    </location>
</feature>
<dbReference type="SUPFAM" id="SSF54928">
    <property type="entry name" value="RNA-binding domain, RBD"/>
    <property type="match status" value="1"/>
</dbReference>
<evidence type="ECO:0000256" key="3">
    <source>
        <dbReference type="ARBA" id="ARBA00030780"/>
    </source>
</evidence>
<evidence type="ECO:0000256" key="2">
    <source>
        <dbReference type="ARBA" id="ARBA00022884"/>
    </source>
</evidence>
<dbReference type="PANTHER" id="PTHR21245">
    <property type="entry name" value="HETEROGENEOUS NUCLEAR RIBONUCLEOPROTEIN"/>
    <property type="match status" value="1"/>
</dbReference>
<dbReference type="InterPro" id="IPR035979">
    <property type="entry name" value="RBD_domain_sf"/>
</dbReference>
<feature type="region of interest" description="Disordered" evidence="5">
    <location>
        <begin position="1"/>
        <end position="24"/>
    </location>
</feature>
<evidence type="ECO:0000256" key="5">
    <source>
        <dbReference type="SAM" id="MobiDB-lite"/>
    </source>
</evidence>
<dbReference type="InterPro" id="IPR000504">
    <property type="entry name" value="RRM_dom"/>
</dbReference>
<dbReference type="AlphaFoldDB" id="A0A6F9DR47"/>
<name>A0A6F9DR47_9ASCI</name>
<evidence type="ECO:0000313" key="7">
    <source>
        <dbReference type="EMBL" id="CAB3265468.1"/>
    </source>
</evidence>
<accession>A0A6F9DR47</accession>
<evidence type="ECO:0000259" key="6">
    <source>
        <dbReference type="PROSITE" id="PS50102"/>
    </source>
</evidence>
<feature type="domain" description="RRM" evidence="6">
    <location>
        <begin position="33"/>
        <end position="114"/>
    </location>
</feature>
<evidence type="ECO:0000256" key="1">
    <source>
        <dbReference type="ARBA" id="ARBA00021141"/>
    </source>
</evidence>
<dbReference type="GO" id="GO:0003723">
    <property type="term" value="F:RNA binding"/>
    <property type="evidence" value="ECO:0007669"/>
    <property type="project" value="UniProtKB-UniRule"/>
</dbReference>
<keyword evidence="2 4" id="KW-0694">RNA-binding</keyword>
<dbReference type="PROSITE" id="PS50102">
    <property type="entry name" value="RRM"/>
    <property type="match status" value="1"/>
</dbReference>
<reference evidence="7" key="1">
    <citation type="submission" date="2020-04" db="EMBL/GenBank/DDBJ databases">
        <authorList>
            <person name="Neveu A P."/>
        </authorList>
    </citation>
    <scope>NUCLEOTIDE SEQUENCE</scope>
    <source>
        <tissue evidence="7">Whole embryo</tissue>
    </source>
</reference>
<protein>
    <recommendedName>
        <fullName evidence="1">Probable RNA-binding protein 18</fullName>
    </recommendedName>
    <alternativeName>
        <fullName evidence="3">RNA-binding motif protein 18</fullName>
    </alternativeName>
</protein>
<dbReference type="InterPro" id="IPR012677">
    <property type="entry name" value="Nucleotide-bd_a/b_plait_sf"/>
</dbReference>
<organism evidence="7">
    <name type="scientific">Phallusia mammillata</name>
    <dbReference type="NCBI Taxonomy" id="59560"/>
    <lineage>
        <taxon>Eukaryota</taxon>
        <taxon>Metazoa</taxon>
        <taxon>Chordata</taxon>
        <taxon>Tunicata</taxon>
        <taxon>Ascidiacea</taxon>
        <taxon>Phlebobranchia</taxon>
        <taxon>Ascidiidae</taxon>
        <taxon>Phallusia</taxon>
    </lineage>
</organism>
<dbReference type="Gene3D" id="3.30.70.330">
    <property type="match status" value="1"/>
</dbReference>
<dbReference type="InterPro" id="IPR039157">
    <property type="entry name" value="RBM18_RRM"/>
</dbReference>
<dbReference type="CDD" id="cd12355">
    <property type="entry name" value="RRM_RBM18"/>
    <property type="match status" value="1"/>
</dbReference>